<gene>
    <name evidence="7" type="ORF">E0F88_22295</name>
</gene>
<dbReference type="PANTHER" id="PTHR45779">
    <property type="entry name" value="PEPTIDYLPROLYL ISOMERASE"/>
    <property type="match status" value="1"/>
</dbReference>
<keyword evidence="2 4" id="KW-0697">Rotamase</keyword>
<feature type="domain" description="PPIase FKBP-type" evidence="6">
    <location>
        <begin position="226"/>
        <end position="316"/>
    </location>
</feature>
<reference evidence="7 8" key="1">
    <citation type="submission" date="2019-03" db="EMBL/GenBank/DDBJ databases">
        <title>Dyadobacter AR-3-6 sp. nov., isolated from arctic soil.</title>
        <authorList>
            <person name="Chaudhary D.K."/>
        </authorList>
    </citation>
    <scope>NUCLEOTIDE SEQUENCE [LARGE SCALE GENOMIC DNA]</scope>
    <source>
        <strain evidence="7 8">AR-3-6</strain>
    </source>
</reference>
<dbReference type="EC" id="5.2.1.8" evidence="5"/>
<dbReference type="AlphaFoldDB" id="A0A4R5DF81"/>
<keyword evidence="8" id="KW-1185">Reference proteome</keyword>
<dbReference type="InterPro" id="IPR001179">
    <property type="entry name" value="PPIase_FKBP_dom"/>
</dbReference>
<protein>
    <recommendedName>
        <fullName evidence="5">Peptidyl-prolyl cis-trans isomerase</fullName>
        <ecNumber evidence="5">5.2.1.8</ecNumber>
    </recommendedName>
</protein>
<proteinExistence type="inferred from homology"/>
<feature type="domain" description="PPIase FKBP-type" evidence="6">
    <location>
        <begin position="86"/>
        <end position="184"/>
    </location>
</feature>
<dbReference type="GO" id="GO:0003755">
    <property type="term" value="F:peptidyl-prolyl cis-trans isomerase activity"/>
    <property type="evidence" value="ECO:0007669"/>
    <property type="project" value="UniProtKB-UniRule"/>
</dbReference>
<dbReference type="Pfam" id="PF00254">
    <property type="entry name" value="FKBP_C"/>
    <property type="match status" value="2"/>
</dbReference>
<dbReference type="InterPro" id="IPR046357">
    <property type="entry name" value="PPIase_dom_sf"/>
</dbReference>
<dbReference type="Proteomes" id="UP000294850">
    <property type="component" value="Unassembled WGS sequence"/>
</dbReference>
<dbReference type="EMBL" id="SMFL01000009">
    <property type="protein sequence ID" value="TDE12429.1"/>
    <property type="molecule type" value="Genomic_DNA"/>
</dbReference>
<evidence type="ECO:0000256" key="4">
    <source>
        <dbReference type="PROSITE-ProRule" id="PRU00277"/>
    </source>
</evidence>
<dbReference type="OrthoDB" id="979394at2"/>
<dbReference type="InterPro" id="IPR044609">
    <property type="entry name" value="FKBP2/11"/>
</dbReference>
<comment type="caution">
    <text evidence="7">The sequence shown here is derived from an EMBL/GenBank/DDBJ whole genome shotgun (WGS) entry which is preliminary data.</text>
</comment>
<comment type="similarity">
    <text evidence="5">Belongs to the FKBP-type PPIase family.</text>
</comment>
<dbReference type="RefSeq" id="WP_131960497.1">
    <property type="nucleotide sequence ID" value="NZ_SMFL01000009.1"/>
</dbReference>
<evidence type="ECO:0000256" key="3">
    <source>
        <dbReference type="ARBA" id="ARBA00023235"/>
    </source>
</evidence>
<evidence type="ECO:0000313" key="7">
    <source>
        <dbReference type="EMBL" id="TDE12429.1"/>
    </source>
</evidence>
<evidence type="ECO:0000313" key="8">
    <source>
        <dbReference type="Proteomes" id="UP000294850"/>
    </source>
</evidence>
<dbReference type="Gene3D" id="3.10.50.40">
    <property type="match status" value="2"/>
</dbReference>
<dbReference type="PROSITE" id="PS51257">
    <property type="entry name" value="PROKAR_LIPOPROTEIN"/>
    <property type="match status" value="1"/>
</dbReference>
<evidence type="ECO:0000256" key="2">
    <source>
        <dbReference type="ARBA" id="ARBA00023110"/>
    </source>
</evidence>
<evidence type="ECO:0000256" key="1">
    <source>
        <dbReference type="ARBA" id="ARBA00000971"/>
    </source>
</evidence>
<dbReference type="PANTHER" id="PTHR45779:SF7">
    <property type="entry name" value="PEPTIDYLPROLYL ISOMERASE"/>
    <property type="match status" value="1"/>
</dbReference>
<accession>A0A4R5DF81</accession>
<evidence type="ECO:0000259" key="6">
    <source>
        <dbReference type="PROSITE" id="PS50059"/>
    </source>
</evidence>
<keyword evidence="3 4" id="KW-0413">Isomerase</keyword>
<dbReference type="PROSITE" id="PS50059">
    <property type="entry name" value="FKBP_PPIASE"/>
    <property type="match status" value="2"/>
</dbReference>
<organism evidence="7 8">
    <name type="scientific">Dyadobacter psychrotolerans</name>
    <dbReference type="NCBI Taxonomy" id="2541721"/>
    <lineage>
        <taxon>Bacteria</taxon>
        <taxon>Pseudomonadati</taxon>
        <taxon>Bacteroidota</taxon>
        <taxon>Cytophagia</taxon>
        <taxon>Cytophagales</taxon>
        <taxon>Spirosomataceae</taxon>
        <taxon>Dyadobacter</taxon>
    </lineage>
</organism>
<dbReference type="SUPFAM" id="SSF54534">
    <property type="entry name" value="FKBP-like"/>
    <property type="match status" value="2"/>
</dbReference>
<name>A0A4R5DF81_9BACT</name>
<sequence length="316" mass="35105">MYKSKIKVKKMISRYLKMSVLSAVVVGLVSCNKGMDNSEEEQKIVENEQAIEKYIADSSLSVTRDSQGFYYSTVTSNPIGTKAAVGEEVTVRYNMYLLDGTRIWTSERDTVKSSKFPFYTGFRFVLPGMELALNTMRTGEKIKLLVPFYLGFGNYTNVLTGYSTNATIPTYSPVRIDMEFVGKRTEIEQINEYIAAKKLTVSERTSDNLVIVKTTPVTTGDTLGSNKAVKIKYVGKLLDGTVFDPGTNPLEFTTGTGRNNLITGFDRGIRRLKTGEKATLILPSAIAYAKNGVVNSAQTNFSIRPYQPIVFEVEVL</sequence>
<comment type="catalytic activity">
    <reaction evidence="1 4 5">
        <text>[protein]-peptidylproline (omega=180) = [protein]-peptidylproline (omega=0)</text>
        <dbReference type="Rhea" id="RHEA:16237"/>
        <dbReference type="Rhea" id="RHEA-COMP:10747"/>
        <dbReference type="Rhea" id="RHEA-COMP:10748"/>
        <dbReference type="ChEBI" id="CHEBI:83833"/>
        <dbReference type="ChEBI" id="CHEBI:83834"/>
        <dbReference type="EC" id="5.2.1.8"/>
    </reaction>
</comment>
<evidence type="ECO:0000256" key="5">
    <source>
        <dbReference type="RuleBase" id="RU003915"/>
    </source>
</evidence>